<dbReference type="HOGENOM" id="CLU_157284_0_0_5"/>
<dbReference type="EMBL" id="CP000390">
    <property type="protein sequence ID" value="ABG63080.1"/>
    <property type="molecule type" value="Genomic_DNA"/>
</dbReference>
<sequence>MRQVVYRLVEHDGGWAYKVGDVFSESYPTRQEAVRAAEQAAAAHRSEGSDTLIEYQDRYGRWHEEVESGDSRPETRVEPAAHGRQAQEERANGTEQPRT</sequence>
<dbReference type="InterPro" id="IPR018691">
    <property type="entry name" value="DUF2188"/>
</dbReference>
<dbReference type="KEGG" id="mes:Meso_1685"/>
<dbReference type="eggNOG" id="ENOG503348X">
    <property type="taxonomic scope" value="Bacteria"/>
</dbReference>
<dbReference type="Pfam" id="PF09954">
    <property type="entry name" value="DUF2188"/>
    <property type="match status" value="1"/>
</dbReference>
<evidence type="ECO:0000313" key="2">
    <source>
        <dbReference type="EMBL" id="ABG63080.1"/>
    </source>
</evidence>
<evidence type="ECO:0008006" key="3">
    <source>
        <dbReference type="Google" id="ProtNLM"/>
    </source>
</evidence>
<name>Q11HP5_CHESB</name>
<protein>
    <recommendedName>
        <fullName evidence="3">DUF2188 domain-containing protein</fullName>
    </recommendedName>
</protein>
<gene>
    <name evidence="2" type="ordered locus">Meso_1685</name>
</gene>
<dbReference type="AlphaFoldDB" id="Q11HP5"/>
<accession>Q11HP5</accession>
<dbReference type="OrthoDB" id="7596641at2"/>
<feature type="region of interest" description="Disordered" evidence="1">
    <location>
        <begin position="38"/>
        <end position="99"/>
    </location>
</feature>
<dbReference type="STRING" id="266779.Meso_1685"/>
<organism evidence="2">
    <name type="scientific">Chelativorans sp. (strain BNC1)</name>
    <dbReference type="NCBI Taxonomy" id="266779"/>
    <lineage>
        <taxon>Bacteria</taxon>
        <taxon>Pseudomonadati</taxon>
        <taxon>Pseudomonadota</taxon>
        <taxon>Alphaproteobacteria</taxon>
        <taxon>Hyphomicrobiales</taxon>
        <taxon>Phyllobacteriaceae</taxon>
        <taxon>Chelativorans</taxon>
    </lineage>
</organism>
<feature type="compositionally biased region" description="Basic and acidic residues" evidence="1">
    <location>
        <begin position="55"/>
        <end position="99"/>
    </location>
</feature>
<evidence type="ECO:0000256" key="1">
    <source>
        <dbReference type="SAM" id="MobiDB-lite"/>
    </source>
</evidence>
<reference evidence="2" key="1">
    <citation type="submission" date="2006-06" db="EMBL/GenBank/DDBJ databases">
        <title>Complete sequence of chromosome of Chelativorans sp. BNC1.</title>
        <authorList>
            <consortium name="US DOE Joint Genome Institute"/>
            <person name="Copeland A."/>
            <person name="Lucas S."/>
            <person name="Lapidus A."/>
            <person name="Barry K."/>
            <person name="Detter J.C."/>
            <person name="Glavina del Rio T."/>
            <person name="Hammon N."/>
            <person name="Israni S."/>
            <person name="Dalin E."/>
            <person name="Tice H."/>
            <person name="Pitluck S."/>
            <person name="Chertkov O."/>
            <person name="Brettin T."/>
            <person name="Bruce D."/>
            <person name="Han C."/>
            <person name="Tapia R."/>
            <person name="Gilna P."/>
            <person name="Schmutz J."/>
            <person name="Larimer F."/>
            <person name="Land M."/>
            <person name="Hauser L."/>
            <person name="Kyrpides N."/>
            <person name="Mikhailova N."/>
            <person name="Richardson P."/>
        </authorList>
    </citation>
    <scope>NUCLEOTIDE SEQUENCE</scope>
    <source>
        <strain evidence="2">BNC1</strain>
    </source>
</reference>
<proteinExistence type="predicted"/>